<dbReference type="SUPFAM" id="SSF109854">
    <property type="entry name" value="DinB/YfiT-like putative metalloenzymes"/>
    <property type="match status" value="1"/>
</dbReference>
<keyword evidence="2" id="KW-1185">Reference proteome</keyword>
<dbReference type="EMBL" id="JAABOQ010000004">
    <property type="protein sequence ID" value="NER17699.1"/>
    <property type="molecule type" value="Genomic_DNA"/>
</dbReference>
<accession>A0A6M0CPA6</accession>
<gene>
    <name evidence="1" type="ORF">GWK10_10785</name>
</gene>
<proteinExistence type="predicted"/>
<dbReference type="RefSeq" id="WP_164032374.1">
    <property type="nucleotide sequence ID" value="NZ_JAABOQ010000004.1"/>
</dbReference>
<organism evidence="1 2">
    <name type="scientific">Spongiivirga citrea</name>
    <dbReference type="NCBI Taxonomy" id="1481457"/>
    <lineage>
        <taxon>Bacteria</taxon>
        <taxon>Pseudomonadati</taxon>
        <taxon>Bacteroidota</taxon>
        <taxon>Flavobacteriia</taxon>
        <taxon>Flavobacteriales</taxon>
        <taxon>Flavobacteriaceae</taxon>
        <taxon>Spongiivirga</taxon>
    </lineage>
</organism>
<protein>
    <submittedName>
        <fullName evidence="1">DUF1572 domain-containing protein</fullName>
    </submittedName>
</protein>
<dbReference type="AlphaFoldDB" id="A0A6M0CPA6"/>
<comment type="caution">
    <text evidence="1">The sequence shown here is derived from an EMBL/GenBank/DDBJ whole genome shotgun (WGS) entry which is preliminary data.</text>
</comment>
<evidence type="ECO:0000313" key="2">
    <source>
        <dbReference type="Proteomes" id="UP000474296"/>
    </source>
</evidence>
<dbReference type="InterPro" id="IPR011466">
    <property type="entry name" value="DUF1572"/>
</dbReference>
<dbReference type="Gene3D" id="1.20.120.450">
    <property type="entry name" value="dinb family like domain"/>
    <property type="match status" value="1"/>
</dbReference>
<sequence length="183" mass="21286">MSSYLSSAEKQFAYYKLLGEKVIERLDETQLHWQPNDDTNSVALLAKHMAGNMKSRFTNFLTEDGEKTWRKRDTEFEDTIKDKSHLLVVWEAGWQCVFDAIDPLTDSQLEELVYIRNEGHTVIEALNRQLNHYAYHVGQMIFIGKQLLGPKWESLSIPKGQSEAFFQEKMAQAKGKRHFTDNK</sequence>
<dbReference type="InterPro" id="IPR034660">
    <property type="entry name" value="DinB/YfiT-like"/>
</dbReference>
<reference evidence="1 2" key="1">
    <citation type="submission" date="2020-01" db="EMBL/GenBank/DDBJ databases">
        <title>Spongiivirga citrea KCTC 32990T.</title>
        <authorList>
            <person name="Wang G."/>
        </authorList>
    </citation>
    <scope>NUCLEOTIDE SEQUENCE [LARGE SCALE GENOMIC DNA]</scope>
    <source>
        <strain evidence="1 2">KCTC 32990</strain>
    </source>
</reference>
<dbReference type="Proteomes" id="UP000474296">
    <property type="component" value="Unassembled WGS sequence"/>
</dbReference>
<dbReference type="Pfam" id="PF07609">
    <property type="entry name" value="DUF1572"/>
    <property type="match status" value="1"/>
</dbReference>
<evidence type="ECO:0000313" key="1">
    <source>
        <dbReference type="EMBL" id="NER17699.1"/>
    </source>
</evidence>
<name>A0A6M0CPA6_9FLAO</name>